<proteinExistence type="predicted"/>
<gene>
    <name evidence="1" type="ORF">HPB47_001572</name>
</gene>
<comment type="caution">
    <text evidence="1">The sequence shown here is derived from an EMBL/GenBank/DDBJ whole genome shotgun (WGS) entry which is preliminary data.</text>
</comment>
<sequence>MDFLCEYGAVIDLGANRLTLRKPAPPPEEPKATSSAEEEDLSARELSHCQAAGGGKRIQHPWCWALGFVLSVLFTLFVLTLLLVFLFGSATEVGRGVAAVCRSPSCLRYSHWLRESVSRSKRPCDDFYEHVCDGWIIKNTHTVQVEQHRRFQEDVIKSIRNVTWTGDRRDAAGMLASQNRAHLIQAPTRAPLAAN</sequence>
<evidence type="ECO:0000313" key="1">
    <source>
        <dbReference type="EMBL" id="KAG0422613.1"/>
    </source>
</evidence>
<keyword evidence="2" id="KW-1185">Reference proteome</keyword>
<feature type="non-terminal residue" evidence="1">
    <location>
        <position position="195"/>
    </location>
</feature>
<reference evidence="1 2" key="1">
    <citation type="journal article" date="2020" name="Cell">
        <title>Large-Scale Comparative Analyses of Tick Genomes Elucidate Their Genetic Diversity and Vector Capacities.</title>
        <authorList>
            <consortium name="Tick Genome and Microbiome Consortium (TIGMIC)"/>
            <person name="Jia N."/>
            <person name="Wang J."/>
            <person name="Shi W."/>
            <person name="Du L."/>
            <person name="Sun Y."/>
            <person name="Zhan W."/>
            <person name="Jiang J.F."/>
            <person name="Wang Q."/>
            <person name="Zhang B."/>
            <person name="Ji P."/>
            <person name="Bell-Sakyi L."/>
            <person name="Cui X.M."/>
            <person name="Yuan T.T."/>
            <person name="Jiang B.G."/>
            <person name="Yang W.F."/>
            <person name="Lam T.T."/>
            <person name="Chang Q.C."/>
            <person name="Ding S.J."/>
            <person name="Wang X.J."/>
            <person name="Zhu J.G."/>
            <person name="Ruan X.D."/>
            <person name="Zhao L."/>
            <person name="Wei J.T."/>
            <person name="Ye R.Z."/>
            <person name="Que T.C."/>
            <person name="Du C.H."/>
            <person name="Zhou Y.H."/>
            <person name="Cheng J.X."/>
            <person name="Dai P.F."/>
            <person name="Guo W.B."/>
            <person name="Han X.H."/>
            <person name="Huang E.J."/>
            <person name="Li L.F."/>
            <person name="Wei W."/>
            <person name="Gao Y.C."/>
            <person name="Liu J.Z."/>
            <person name="Shao H.Z."/>
            <person name="Wang X."/>
            <person name="Wang C.C."/>
            <person name="Yang T.C."/>
            <person name="Huo Q.B."/>
            <person name="Li W."/>
            <person name="Chen H.Y."/>
            <person name="Chen S.E."/>
            <person name="Zhou L.G."/>
            <person name="Ni X.B."/>
            <person name="Tian J.H."/>
            <person name="Sheng Y."/>
            <person name="Liu T."/>
            <person name="Pan Y.S."/>
            <person name="Xia L.Y."/>
            <person name="Li J."/>
            <person name="Zhao F."/>
            <person name="Cao W.C."/>
        </authorList>
    </citation>
    <scope>NUCLEOTIDE SEQUENCE [LARGE SCALE GENOMIC DNA]</scope>
    <source>
        <strain evidence="1">Iper-2018</strain>
    </source>
</reference>
<name>A0AC60PNL5_IXOPE</name>
<dbReference type="Proteomes" id="UP000805193">
    <property type="component" value="Unassembled WGS sequence"/>
</dbReference>
<evidence type="ECO:0000313" key="2">
    <source>
        <dbReference type="Proteomes" id="UP000805193"/>
    </source>
</evidence>
<protein>
    <submittedName>
        <fullName evidence="1">Uncharacterized protein</fullName>
    </submittedName>
</protein>
<dbReference type="EMBL" id="JABSTQ010010202">
    <property type="protein sequence ID" value="KAG0422613.1"/>
    <property type="molecule type" value="Genomic_DNA"/>
</dbReference>
<accession>A0AC60PNL5</accession>
<organism evidence="1 2">
    <name type="scientific">Ixodes persulcatus</name>
    <name type="common">Taiga tick</name>
    <dbReference type="NCBI Taxonomy" id="34615"/>
    <lineage>
        <taxon>Eukaryota</taxon>
        <taxon>Metazoa</taxon>
        <taxon>Ecdysozoa</taxon>
        <taxon>Arthropoda</taxon>
        <taxon>Chelicerata</taxon>
        <taxon>Arachnida</taxon>
        <taxon>Acari</taxon>
        <taxon>Parasitiformes</taxon>
        <taxon>Ixodida</taxon>
        <taxon>Ixodoidea</taxon>
        <taxon>Ixodidae</taxon>
        <taxon>Ixodinae</taxon>
        <taxon>Ixodes</taxon>
    </lineage>
</organism>